<protein>
    <submittedName>
        <fullName evidence="3">Putative signal transducing protein</fullName>
    </submittedName>
</protein>
<keyword evidence="1" id="KW-0812">Transmembrane</keyword>
<name>A0A1G8E5C4_9SPHI</name>
<evidence type="ECO:0000313" key="3">
    <source>
        <dbReference type="EMBL" id="SDH65077.1"/>
    </source>
</evidence>
<proteinExistence type="predicted"/>
<gene>
    <name evidence="3" type="ORF">SAMN05192573_111118</name>
</gene>
<organism evidence="3 4">
    <name type="scientific">Mucilaginibacter gossypii</name>
    <dbReference type="NCBI Taxonomy" id="551996"/>
    <lineage>
        <taxon>Bacteria</taxon>
        <taxon>Pseudomonadati</taxon>
        <taxon>Bacteroidota</taxon>
        <taxon>Sphingobacteriia</taxon>
        <taxon>Sphingobacteriales</taxon>
        <taxon>Sphingobacteriaceae</taxon>
        <taxon>Mucilaginibacter</taxon>
    </lineage>
</organism>
<evidence type="ECO:0000256" key="1">
    <source>
        <dbReference type="SAM" id="Phobius"/>
    </source>
</evidence>
<dbReference type="RefSeq" id="WP_091171339.1">
    <property type="nucleotide sequence ID" value="NZ_CP071878.2"/>
</dbReference>
<dbReference type="SUPFAM" id="SSF54913">
    <property type="entry name" value="GlnB-like"/>
    <property type="match status" value="1"/>
</dbReference>
<dbReference type="Pfam" id="PF09413">
    <property type="entry name" value="DUF2007"/>
    <property type="match status" value="1"/>
</dbReference>
<evidence type="ECO:0000313" key="4">
    <source>
        <dbReference type="Proteomes" id="UP000199705"/>
    </source>
</evidence>
<dbReference type="EMBL" id="FNCG01000011">
    <property type="protein sequence ID" value="SDH65077.1"/>
    <property type="molecule type" value="Genomic_DNA"/>
</dbReference>
<dbReference type="Gene3D" id="3.30.70.790">
    <property type="entry name" value="UreE, C-terminal domain"/>
    <property type="match status" value="1"/>
</dbReference>
<keyword evidence="1" id="KW-1133">Transmembrane helix</keyword>
<dbReference type="STRING" id="551996.SAMN05192573_111118"/>
<dbReference type="InterPro" id="IPR018551">
    <property type="entry name" value="DUF2007"/>
</dbReference>
<evidence type="ECO:0000259" key="2">
    <source>
        <dbReference type="Pfam" id="PF09413"/>
    </source>
</evidence>
<keyword evidence="4" id="KW-1185">Reference proteome</keyword>
<keyword evidence="1" id="KW-0472">Membrane</keyword>
<dbReference type="InterPro" id="IPR011322">
    <property type="entry name" value="N-reg_PII-like_a/b"/>
</dbReference>
<feature type="transmembrane region" description="Helical" evidence="1">
    <location>
        <begin position="114"/>
        <end position="132"/>
    </location>
</feature>
<sequence length="146" mass="16919">MAVQPEEKIITFETYYDVMLAHIIRTKLEGYGIPCFIADENTIGSNPLYNQAVGGIKLKIFERDLERCREILAAEGDLHDQDHIEIDDETLNAVICPYCGSTNVRYGSATEKRVHWFTAIISFLLMIFPFYSRKAWHCFNCQRDFE</sequence>
<dbReference type="AlphaFoldDB" id="A0A1G8E5C4"/>
<reference evidence="4" key="1">
    <citation type="submission" date="2016-10" db="EMBL/GenBank/DDBJ databases">
        <authorList>
            <person name="Varghese N."/>
            <person name="Submissions S."/>
        </authorList>
    </citation>
    <scope>NUCLEOTIDE SEQUENCE [LARGE SCALE GENOMIC DNA]</scope>
    <source>
        <strain evidence="4">Gh-67</strain>
    </source>
</reference>
<accession>A0A1G8E5C4</accession>
<dbReference type="Proteomes" id="UP000199705">
    <property type="component" value="Unassembled WGS sequence"/>
</dbReference>
<feature type="domain" description="DUF2007" evidence="2">
    <location>
        <begin position="17"/>
        <end position="74"/>
    </location>
</feature>